<evidence type="ECO:0000313" key="2">
    <source>
        <dbReference type="Proteomes" id="UP000629468"/>
    </source>
</evidence>
<organism evidence="1 2">
    <name type="scientific">Agaricus bisporus var. burnettii</name>
    <dbReference type="NCBI Taxonomy" id="192524"/>
    <lineage>
        <taxon>Eukaryota</taxon>
        <taxon>Fungi</taxon>
        <taxon>Dikarya</taxon>
        <taxon>Basidiomycota</taxon>
        <taxon>Agaricomycotina</taxon>
        <taxon>Agaricomycetes</taxon>
        <taxon>Agaricomycetidae</taxon>
        <taxon>Agaricales</taxon>
        <taxon>Agaricineae</taxon>
        <taxon>Agaricaceae</taxon>
        <taxon>Agaricus</taxon>
    </lineage>
</organism>
<protein>
    <submittedName>
        <fullName evidence="1">Uncharacterized protein</fullName>
    </submittedName>
</protein>
<dbReference type="EMBL" id="JABXXO010000014">
    <property type="protein sequence ID" value="KAF7761185.1"/>
    <property type="molecule type" value="Genomic_DNA"/>
</dbReference>
<dbReference type="AlphaFoldDB" id="A0A8H7EX38"/>
<accession>A0A8H7EX38</accession>
<evidence type="ECO:0000313" key="1">
    <source>
        <dbReference type="EMBL" id="KAF7761185.1"/>
    </source>
</evidence>
<sequence>MHAVAISTILQLHCVDNSCRHVESELTIQTWLTLVSRCTVSPNYDFDPFICPETERKAEATSEKVAIVSSDSLIVRSLEATVRSLLTICREHFLGISRRRPVKG</sequence>
<proteinExistence type="predicted"/>
<comment type="caution">
    <text evidence="1">The sequence shown here is derived from an EMBL/GenBank/DDBJ whole genome shotgun (WGS) entry which is preliminary data.</text>
</comment>
<name>A0A8H7EX38_AGABI</name>
<dbReference type="Proteomes" id="UP000629468">
    <property type="component" value="Unassembled WGS sequence"/>
</dbReference>
<gene>
    <name evidence="1" type="ORF">Agabi119p4_10594</name>
</gene>
<reference evidence="1 2" key="1">
    <citation type="journal article" name="Sci. Rep.">
        <title>Telomere-to-telomere assembled and centromere annotated genomes of the two main subspecies of the button mushroom Agaricus bisporus reveal especially polymorphic chromosome ends.</title>
        <authorList>
            <person name="Sonnenberg A.S.M."/>
            <person name="Sedaghat-Telgerd N."/>
            <person name="Lavrijssen B."/>
            <person name="Ohm R.A."/>
            <person name="Hendrickx P.M."/>
            <person name="Scholtmeijer K."/>
            <person name="Baars J.J.P."/>
            <person name="van Peer A."/>
        </authorList>
    </citation>
    <scope>NUCLEOTIDE SEQUENCE [LARGE SCALE GENOMIC DNA]</scope>
    <source>
        <strain evidence="1 2">H119_p4</strain>
    </source>
</reference>